<evidence type="ECO:0000256" key="7">
    <source>
        <dbReference type="ARBA" id="ARBA00022692"/>
    </source>
</evidence>
<feature type="modified residue" description="Phosphohistidine" evidence="14">
    <location>
        <position position="1556"/>
    </location>
</feature>
<feature type="domain" description="HPt" evidence="21">
    <location>
        <begin position="1517"/>
        <end position="1610"/>
    </location>
</feature>
<dbReference type="EC" id="2.7.13.3" evidence="3"/>
<dbReference type="CDD" id="cd00088">
    <property type="entry name" value="HPT"/>
    <property type="match status" value="1"/>
</dbReference>
<keyword evidence="8" id="KW-0547">Nucleotide-binding</keyword>
<dbReference type="InterPro" id="IPR035965">
    <property type="entry name" value="PAS-like_dom_sf"/>
</dbReference>
<dbReference type="Proteomes" id="UP001594351">
    <property type="component" value="Unassembled WGS sequence"/>
</dbReference>
<dbReference type="SMART" id="SM00073">
    <property type="entry name" value="HPT"/>
    <property type="match status" value="1"/>
</dbReference>
<dbReference type="Gene3D" id="1.10.287.130">
    <property type="match status" value="1"/>
</dbReference>
<dbReference type="InterPro" id="IPR001610">
    <property type="entry name" value="PAC"/>
</dbReference>
<feature type="domain" description="Histidine kinase" evidence="17">
    <location>
        <begin position="968"/>
        <end position="1189"/>
    </location>
</feature>
<dbReference type="InterPro" id="IPR004358">
    <property type="entry name" value="Sig_transdc_His_kin-like_C"/>
</dbReference>
<evidence type="ECO:0000256" key="11">
    <source>
        <dbReference type="ARBA" id="ARBA00022989"/>
    </source>
</evidence>
<dbReference type="SMART" id="SM00388">
    <property type="entry name" value="HisKA"/>
    <property type="match status" value="1"/>
</dbReference>
<dbReference type="InterPro" id="IPR000700">
    <property type="entry name" value="PAS-assoc_C"/>
</dbReference>
<dbReference type="Pfam" id="PF01627">
    <property type="entry name" value="Hpt"/>
    <property type="match status" value="1"/>
</dbReference>
<evidence type="ECO:0000256" key="5">
    <source>
        <dbReference type="ARBA" id="ARBA00022553"/>
    </source>
</evidence>
<evidence type="ECO:0000256" key="1">
    <source>
        <dbReference type="ARBA" id="ARBA00000085"/>
    </source>
</evidence>
<dbReference type="PROSITE" id="PS50113">
    <property type="entry name" value="PAC"/>
    <property type="match status" value="1"/>
</dbReference>
<dbReference type="InterPro" id="IPR029016">
    <property type="entry name" value="GAF-like_dom_sf"/>
</dbReference>
<evidence type="ECO:0000256" key="8">
    <source>
        <dbReference type="ARBA" id="ARBA00022741"/>
    </source>
</evidence>
<dbReference type="Pfam" id="PF02518">
    <property type="entry name" value="HATPase_c"/>
    <property type="match status" value="1"/>
</dbReference>
<dbReference type="PROSITE" id="PS50109">
    <property type="entry name" value="HIS_KIN"/>
    <property type="match status" value="1"/>
</dbReference>
<dbReference type="InterPro" id="IPR036890">
    <property type="entry name" value="HATPase_C_sf"/>
</dbReference>
<proteinExistence type="predicted"/>
<evidence type="ECO:0000256" key="4">
    <source>
        <dbReference type="ARBA" id="ARBA00022475"/>
    </source>
</evidence>
<dbReference type="InterPro" id="IPR005467">
    <property type="entry name" value="His_kinase_dom"/>
</dbReference>
<dbReference type="InterPro" id="IPR001789">
    <property type="entry name" value="Sig_transdc_resp-reg_receiver"/>
</dbReference>
<dbReference type="CDD" id="cd17546">
    <property type="entry name" value="REC_hyHK_CKI1_RcsC-like"/>
    <property type="match status" value="2"/>
</dbReference>
<feature type="domain" description="PAC" evidence="20">
    <location>
        <begin position="899"/>
        <end position="951"/>
    </location>
</feature>
<dbReference type="InterPro" id="IPR003594">
    <property type="entry name" value="HATPase_dom"/>
</dbReference>
<reference evidence="22 23" key="1">
    <citation type="submission" date="2024-09" db="EMBL/GenBank/DDBJ databases">
        <title>Laminarin stimulates single cell rates of sulfate reduction while oxygen inhibits transcriptomic activity in coastal marine sediment.</title>
        <authorList>
            <person name="Lindsay M."/>
            <person name="Orcutt B."/>
            <person name="Emerson D."/>
            <person name="Stepanauskas R."/>
            <person name="D'Angelo T."/>
        </authorList>
    </citation>
    <scope>NUCLEOTIDE SEQUENCE [LARGE SCALE GENOMIC DNA]</scope>
    <source>
        <strain evidence="22">SAG AM-311-K15</strain>
    </source>
</reference>
<keyword evidence="11" id="KW-1133">Transmembrane helix</keyword>
<evidence type="ECO:0000259" key="21">
    <source>
        <dbReference type="PROSITE" id="PS50894"/>
    </source>
</evidence>
<evidence type="ECO:0000259" key="19">
    <source>
        <dbReference type="PROSITE" id="PS50112"/>
    </source>
</evidence>
<dbReference type="Pfam" id="PF01590">
    <property type="entry name" value="GAF"/>
    <property type="match status" value="1"/>
</dbReference>
<feature type="domain" description="Response regulatory" evidence="18">
    <location>
        <begin position="1357"/>
        <end position="1473"/>
    </location>
</feature>
<sequence length="1713" mass="193087">MVSIPQSEILYSFPHARIQQAAYLLMGEQEKREAHLQIGKFLWQRFLPEQEEEHIFSIVNHLNSGKELISDFYELEELSRLNLIAGKKAKQSAAYEQSFNYFTTGVSLLDKNCWQKRYDLTLELYNEAAEAAYLNAELEEMYRFTEHVLHNARTLLDTLKSNEIKLELLFAQNRPLEAIRTALDLLKLLGVTFPNKPTKFHILLRYFQLKLTMRGKRIEDLVDLPEMTEPSQQAILRIIANVGAAAYLALPQLTPLLIFKVAELSIRFGNSAISAFFYAGLGLIQCGVMGKIQSGYQLGQLALTLLERQRAPTMRARTIFAVHSFITPWQEHVKNTLPALKKAYQIGLETGDIQYACMAIHTHLHYSIFSVEELPKVERDIASYCDIISHFKQDAVVRWLRIYWQVVVNLSTVKKNQSLLKGDQCDEEKMLSILTEVKDRNGLCRFHICKLIICYLFGDYSQAIEHADLSEKYLDSARASYIVPLFYFYDSLVRLAVYSDKSRAEQSRCVKRVVSNQKKMKKWAHYAPMNYLHKWALVEAEFQRVRGNAVDALKHYRQAIKKAGQNEFLNEEALANELAARFCFDNGWENYAQTHLTEAHHKYQLWGAFSKIDHLEQKYPTWHHKTDAALTSILSTQRHTTTSTAKETTAALDMKSVMKASQTISEEIVLDKLLKNLMRIVIENAGAQKGFLILKKNGDLVIEAQCLPDNGEIRLTDSVPLEENDHLSLSVVQYVARSGKSVVVDNATQEKILASDSYIQNRKPKSLLCIPILRQADLKGILYLENNEITAAFTQDRLEFLHLLASQAAISIENAKFYTKLEESEKKFRSIFENAVEGIFQVAPDGRFLTVNLALASIMGFDSPQDLISKAQNIFNQLRVEADTRREVLRTLFKHGFIRAHETQAFKQDGTIIDILLNVHAVRDENNNLLYYEGMLEDISEKKQAEQLKIAKEAAEAATEAKSGFLASMSHEIRTPMNAIMGLTDLALKTDLLPKQQDYLEKIGYSARSLLGIINDILDFSKIEAGKLQLETVDFQLDDVLNSVSDLLAHKAAEKGIELVFAKPRDVPGALVGDPLRLGQILTNLTTNAVKFTEQGEVLVKVELLHQERNRARMQFSVVDTGIGIPPEQVSKLFDSFTQADGSITRKYGGTGLGLSISKHLVDLLQGQISVESNAGQGSRFSFVLEFGQQAHDQGIKYSTPESIQGLKVLVVDDNNNSRQVLTDILHSFTLDADSVDSAVKALQKLRQPAPQKPYELVVMDRIMPGLDGLEASKRIRADQKIAQKPKIIMVTPVSGEEVMSQAKSAGLDAVLSKPVKTNLLFDTIIELFDPESALEMRRVRDADPLKDGLVNLEGFKILLVEDNSINQQVATEILTSGGMIVEIAENGKQALTKVAHTEYDIVLMDIQMPLMDGYEATKKIRTNTNFAELPIIAMTAHAMKGDREKCHEAGMNDYVTKPIEADHLYSTIGKWVKKKKTEAFPAQPRSRQMSKNPLETAPEKLPGIDVAAGIKRVGGNRKLYRQLLEEFCRDYTHVVEEIRIALDRDDLSRAERLGHTIKGIAGNISANELNAASHELEKAIRQGNIEHSDSLITGFQKAIDQVIHSIRIFINDQEIESSPEEASQNQGELEHSAIAPLLSHFYSLLQKNNPQAEECLITLKKKIDVAKYHQELRQLEDFLSVFDFKSAQEKLILLAEILGVSFADVKSDETAP</sequence>
<dbReference type="EMBL" id="JBHPBY010000136">
    <property type="protein sequence ID" value="MFC1850942.1"/>
    <property type="molecule type" value="Genomic_DNA"/>
</dbReference>
<dbReference type="Pfam" id="PF00512">
    <property type="entry name" value="HisKA"/>
    <property type="match status" value="1"/>
</dbReference>
<dbReference type="PRINTS" id="PR00344">
    <property type="entry name" value="BCTRLSENSOR"/>
</dbReference>
<dbReference type="CDD" id="cd16922">
    <property type="entry name" value="HATPase_EvgS-ArcB-TorS-like"/>
    <property type="match status" value="1"/>
</dbReference>
<dbReference type="Pfam" id="PF00072">
    <property type="entry name" value="Response_reg"/>
    <property type="match status" value="2"/>
</dbReference>
<dbReference type="SMART" id="SM00091">
    <property type="entry name" value="PAS"/>
    <property type="match status" value="1"/>
</dbReference>
<evidence type="ECO:0000256" key="12">
    <source>
        <dbReference type="ARBA" id="ARBA00023012"/>
    </source>
</evidence>
<dbReference type="SUPFAM" id="SSF55785">
    <property type="entry name" value="PYP-like sensor domain (PAS domain)"/>
    <property type="match status" value="1"/>
</dbReference>
<keyword evidence="7" id="KW-0812">Transmembrane</keyword>
<dbReference type="Gene3D" id="3.30.565.10">
    <property type="entry name" value="Histidine kinase-like ATPase, C-terminal domain"/>
    <property type="match status" value="1"/>
</dbReference>
<evidence type="ECO:0000256" key="15">
    <source>
        <dbReference type="PROSITE-ProRule" id="PRU00169"/>
    </source>
</evidence>
<keyword evidence="9" id="KW-0418">Kinase</keyword>
<evidence type="ECO:0000256" key="2">
    <source>
        <dbReference type="ARBA" id="ARBA00004651"/>
    </source>
</evidence>
<evidence type="ECO:0000259" key="20">
    <source>
        <dbReference type="PROSITE" id="PS50113"/>
    </source>
</evidence>
<dbReference type="Pfam" id="PF00989">
    <property type="entry name" value="PAS"/>
    <property type="match status" value="1"/>
</dbReference>
<dbReference type="InterPro" id="IPR000014">
    <property type="entry name" value="PAS"/>
</dbReference>
<dbReference type="SMART" id="SM00448">
    <property type="entry name" value="REC"/>
    <property type="match status" value="2"/>
</dbReference>
<evidence type="ECO:0000313" key="22">
    <source>
        <dbReference type="EMBL" id="MFC1850942.1"/>
    </source>
</evidence>
<keyword evidence="5 15" id="KW-0597">Phosphoprotein</keyword>
<dbReference type="Gene3D" id="3.40.50.2300">
    <property type="match status" value="2"/>
</dbReference>
<feature type="modified residue" description="4-aspartylphosphate" evidence="15">
    <location>
        <position position="1261"/>
    </location>
</feature>
<dbReference type="PANTHER" id="PTHR45339">
    <property type="entry name" value="HYBRID SIGNAL TRANSDUCTION HISTIDINE KINASE J"/>
    <property type="match status" value="1"/>
</dbReference>
<evidence type="ECO:0000313" key="23">
    <source>
        <dbReference type="Proteomes" id="UP001594351"/>
    </source>
</evidence>
<feature type="domain" description="Response regulatory" evidence="18">
    <location>
        <begin position="1208"/>
        <end position="1329"/>
    </location>
</feature>
<evidence type="ECO:0000256" key="16">
    <source>
        <dbReference type="SAM" id="MobiDB-lite"/>
    </source>
</evidence>
<keyword evidence="12" id="KW-0902">Two-component regulatory system</keyword>
<dbReference type="InterPro" id="IPR036641">
    <property type="entry name" value="HPT_dom_sf"/>
</dbReference>
<dbReference type="PROSITE" id="PS50894">
    <property type="entry name" value="HPT"/>
    <property type="match status" value="1"/>
</dbReference>
<dbReference type="SMART" id="SM00086">
    <property type="entry name" value="PAC"/>
    <property type="match status" value="1"/>
</dbReference>
<comment type="subcellular location">
    <subcellularLocation>
        <location evidence="2">Cell membrane</location>
        <topology evidence="2">Multi-pass membrane protein</topology>
    </subcellularLocation>
</comment>
<dbReference type="PROSITE" id="PS50112">
    <property type="entry name" value="PAS"/>
    <property type="match status" value="1"/>
</dbReference>
<dbReference type="CDD" id="cd00130">
    <property type="entry name" value="PAS"/>
    <property type="match status" value="1"/>
</dbReference>
<evidence type="ECO:0000256" key="6">
    <source>
        <dbReference type="ARBA" id="ARBA00022679"/>
    </source>
</evidence>
<evidence type="ECO:0000256" key="13">
    <source>
        <dbReference type="ARBA" id="ARBA00023136"/>
    </source>
</evidence>
<dbReference type="SUPFAM" id="SSF47384">
    <property type="entry name" value="Homodimeric domain of signal transducing histidine kinase"/>
    <property type="match status" value="1"/>
</dbReference>
<comment type="catalytic activity">
    <reaction evidence="1">
        <text>ATP + protein L-histidine = ADP + protein N-phospho-L-histidine.</text>
        <dbReference type="EC" id="2.7.13.3"/>
    </reaction>
</comment>
<evidence type="ECO:0000256" key="3">
    <source>
        <dbReference type="ARBA" id="ARBA00012438"/>
    </source>
</evidence>
<dbReference type="SUPFAM" id="SSF55781">
    <property type="entry name" value="GAF domain-like"/>
    <property type="match status" value="1"/>
</dbReference>
<feature type="modified residue" description="4-aspartylphosphate" evidence="15">
    <location>
        <position position="1406"/>
    </location>
</feature>
<dbReference type="PANTHER" id="PTHR45339:SF1">
    <property type="entry name" value="HYBRID SIGNAL TRANSDUCTION HISTIDINE KINASE J"/>
    <property type="match status" value="1"/>
</dbReference>
<dbReference type="NCBIfam" id="TIGR00229">
    <property type="entry name" value="sensory_box"/>
    <property type="match status" value="1"/>
</dbReference>
<keyword evidence="13" id="KW-0472">Membrane</keyword>
<keyword evidence="23" id="KW-1185">Reference proteome</keyword>
<dbReference type="Gene3D" id="1.20.120.160">
    <property type="entry name" value="HPT domain"/>
    <property type="match status" value="1"/>
</dbReference>
<dbReference type="SUPFAM" id="SSF55874">
    <property type="entry name" value="ATPase domain of HSP90 chaperone/DNA topoisomerase II/histidine kinase"/>
    <property type="match status" value="1"/>
</dbReference>
<dbReference type="Gene3D" id="3.30.450.20">
    <property type="entry name" value="PAS domain"/>
    <property type="match status" value="1"/>
</dbReference>
<dbReference type="SMART" id="SM00065">
    <property type="entry name" value="GAF"/>
    <property type="match status" value="1"/>
</dbReference>
<evidence type="ECO:0000256" key="9">
    <source>
        <dbReference type="ARBA" id="ARBA00022777"/>
    </source>
</evidence>
<keyword evidence="6" id="KW-0808">Transferase</keyword>
<accession>A0ABV6YXL2</accession>
<dbReference type="CDD" id="cd00082">
    <property type="entry name" value="HisKA"/>
    <property type="match status" value="1"/>
</dbReference>
<dbReference type="PROSITE" id="PS50110">
    <property type="entry name" value="RESPONSE_REGULATORY"/>
    <property type="match status" value="2"/>
</dbReference>
<dbReference type="InterPro" id="IPR003661">
    <property type="entry name" value="HisK_dim/P_dom"/>
</dbReference>
<dbReference type="SMART" id="SM00387">
    <property type="entry name" value="HATPase_c"/>
    <property type="match status" value="1"/>
</dbReference>
<evidence type="ECO:0000259" key="18">
    <source>
        <dbReference type="PROSITE" id="PS50110"/>
    </source>
</evidence>
<feature type="domain" description="PAS" evidence="19">
    <location>
        <begin position="824"/>
        <end position="865"/>
    </location>
</feature>
<feature type="region of interest" description="Disordered" evidence="16">
    <location>
        <begin position="1480"/>
        <end position="1499"/>
    </location>
</feature>
<dbReference type="InterPro" id="IPR036097">
    <property type="entry name" value="HisK_dim/P_sf"/>
</dbReference>
<comment type="caution">
    <text evidence="22">The sequence shown here is derived from an EMBL/GenBank/DDBJ whole genome shotgun (WGS) entry which is preliminary data.</text>
</comment>
<keyword evidence="4" id="KW-1003">Cell membrane</keyword>
<dbReference type="Gene3D" id="3.30.450.40">
    <property type="match status" value="1"/>
</dbReference>
<dbReference type="InterPro" id="IPR003018">
    <property type="entry name" value="GAF"/>
</dbReference>
<dbReference type="SUPFAM" id="SSF47226">
    <property type="entry name" value="Histidine-containing phosphotransfer domain, HPT domain"/>
    <property type="match status" value="1"/>
</dbReference>
<name>A0ABV6YXL2_UNCC1</name>
<evidence type="ECO:0000256" key="14">
    <source>
        <dbReference type="PROSITE-ProRule" id="PRU00110"/>
    </source>
</evidence>
<organism evidence="22 23">
    <name type="scientific">candidate division CSSED10-310 bacterium</name>
    <dbReference type="NCBI Taxonomy" id="2855610"/>
    <lineage>
        <taxon>Bacteria</taxon>
        <taxon>Bacteria division CSSED10-310</taxon>
    </lineage>
</organism>
<keyword evidence="10" id="KW-0067">ATP-binding</keyword>
<dbReference type="InterPro" id="IPR011006">
    <property type="entry name" value="CheY-like_superfamily"/>
</dbReference>
<dbReference type="InterPro" id="IPR013767">
    <property type="entry name" value="PAS_fold"/>
</dbReference>
<gene>
    <name evidence="22" type="ORF">ACFL27_12170</name>
</gene>
<evidence type="ECO:0000259" key="17">
    <source>
        <dbReference type="PROSITE" id="PS50109"/>
    </source>
</evidence>
<evidence type="ECO:0000256" key="10">
    <source>
        <dbReference type="ARBA" id="ARBA00022840"/>
    </source>
</evidence>
<dbReference type="SUPFAM" id="SSF52172">
    <property type="entry name" value="CheY-like"/>
    <property type="match status" value="2"/>
</dbReference>
<protein>
    <recommendedName>
        <fullName evidence="3">histidine kinase</fullName>
        <ecNumber evidence="3">2.7.13.3</ecNumber>
    </recommendedName>
</protein>
<dbReference type="InterPro" id="IPR008207">
    <property type="entry name" value="Sig_transdc_His_kin_Hpt_dom"/>
</dbReference>